<reference evidence="1" key="1">
    <citation type="journal article" date="2019" name="bioRxiv">
        <title>The Genome of the Zebra Mussel, Dreissena polymorpha: A Resource for Invasive Species Research.</title>
        <authorList>
            <person name="McCartney M.A."/>
            <person name="Auch B."/>
            <person name="Kono T."/>
            <person name="Mallez S."/>
            <person name="Zhang Y."/>
            <person name="Obille A."/>
            <person name="Becker A."/>
            <person name="Abrahante J.E."/>
            <person name="Garbe J."/>
            <person name="Badalamenti J.P."/>
            <person name="Herman A."/>
            <person name="Mangelson H."/>
            <person name="Liachko I."/>
            <person name="Sullivan S."/>
            <person name="Sone E.D."/>
            <person name="Koren S."/>
            <person name="Silverstein K.A.T."/>
            <person name="Beckman K.B."/>
            <person name="Gohl D.M."/>
        </authorList>
    </citation>
    <scope>NUCLEOTIDE SEQUENCE</scope>
    <source>
        <strain evidence="1">Duluth1</strain>
        <tissue evidence="1">Whole animal</tissue>
    </source>
</reference>
<dbReference type="EMBL" id="JAIWYP010000007">
    <property type="protein sequence ID" value="KAH3794881.1"/>
    <property type="molecule type" value="Genomic_DNA"/>
</dbReference>
<comment type="caution">
    <text evidence="1">The sequence shown here is derived from an EMBL/GenBank/DDBJ whole genome shotgun (WGS) entry which is preliminary data.</text>
</comment>
<organism evidence="1 2">
    <name type="scientific">Dreissena polymorpha</name>
    <name type="common">Zebra mussel</name>
    <name type="synonym">Mytilus polymorpha</name>
    <dbReference type="NCBI Taxonomy" id="45954"/>
    <lineage>
        <taxon>Eukaryota</taxon>
        <taxon>Metazoa</taxon>
        <taxon>Spiralia</taxon>
        <taxon>Lophotrochozoa</taxon>
        <taxon>Mollusca</taxon>
        <taxon>Bivalvia</taxon>
        <taxon>Autobranchia</taxon>
        <taxon>Heteroconchia</taxon>
        <taxon>Euheterodonta</taxon>
        <taxon>Imparidentia</taxon>
        <taxon>Neoheterodontei</taxon>
        <taxon>Myida</taxon>
        <taxon>Dreissenoidea</taxon>
        <taxon>Dreissenidae</taxon>
        <taxon>Dreissena</taxon>
    </lineage>
</organism>
<accession>A0A9D4FBQ1</accession>
<evidence type="ECO:0000313" key="1">
    <source>
        <dbReference type="EMBL" id="KAH3794881.1"/>
    </source>
</evidence>
<reference evidence="1" key="2">
    <citation type="submission" date="2020-11" db="EMBL/GenBank/DDBJ databases">
        <authorList>
            <person name="McCartney M.A."/>
            <person name="Auch B."/>
            <person name="Kono T."/>
            <person name="Mallez S."/>
            <person name="Becker A."/>
            <person name="Gohl D.M."/>
            <person name="Silverstein K.A.T."/>
            <person name="Koren S."/>
            <person name="Bechman K.B."/>
            <person name="Herman A."/>
            <person name="Abrahante J.E."/>
            <person name="Garbe J."/>
        </authorList>
    </citation>
    <scope>NUCLEOTIDE SEQUENCE</scope>
    <source>
        <strain evidence="1">Duluth1</strain>
        <tissue evidence="1">Whole animal</tissue>
    </source>
</reference>
<proteinExistence type="predicted"/>
<sequence length="108" mass="12238">MVLEKCNAYLEHRYTDTSFFGTDRMSNAILYIGNNTPSKQLTCLDRPQCGIRRCVAYTKDRASCNNTPFLQVIANVDYSLQASISKGIVECFLIIFKKRAKNADCHFG</sequence>
<name>A0A9D4FBQ1_DREPO</name>
<evidence type="ECO:0000313" key="2">
    <source>
        <dbReference type="Proteomes" id="UP000828390"/>
    </source>
</evidence>
<dbReference type="Proteomes" id="UP000828390">
    <property type="component" value="Unassembled WGS sequence"/>
</dbReference>
<gene>
    <name evidence="1" type="ORF">DPMN_148419</name>
</gene>
<dbReference type="AlphaFoldDB" id="A0A9D4FBQ1"/>
<protein>
    <submittedName>
        <fullName evidence="1">Uncharacterized protein</fullName>
    </submittedName>
</protein>
<keyword evidence="2" id="KW-1185">Reference proteome</keyword>